<keyword evidence="2" id="KW-0812">Transmembrane</keyword>
<dbReference type="eggNOG" id="ENOG502TJ9Q">
    <property type="taxonomic scope" value="Eukaryota"/>
</dbReference>
<dbReference type="KEGG" id="cel:CELE_C17E7.12"/>
<dbReference type="STRING" id="6239.C17E7.12.1"/>
<dbReference type="SMR" id="Q965M6"/>
<dbReference type="PeptideAtlas" id="Q965M6"/>
<dbReference type="OMA" id="IHENMRR"/>
<reference evidence="3 4" key="1">
    <citation type="journal article" date="1998" name="Science">
        <title>Genome sequence of the nematode C. elegans: a platform for investigating biology.</title>
        <authorList>
            <consortium name="The C. elegans sequencing consortium"/>
            <person name="Sulson J.E."/>
            <person name="Waterston R."/>
        </authorList>
    </citation>
    <scope>NUCLEOTIDE SEQUENCE [LARGE SCALE GENOMIC DNA]</scope>
    <source>
        <strain evidence="3 4">Bristol N2</strain>
    </source>
</reference>
<evidence type="ECO:0000256" key="2">
    <source>
        <dbReference type="SAM" id="Phobius"/>
    </source>
</evidence>
<dbReference type="AGR" id="WB:WBGene00015905"/>
<feature type="region of interest" description="Disordered" evidence="1">
    <location>
        <begin position="53"/>
        <end position="87"/>
    </location>
</feature>
<dbReference type="WormBase" id="C17E7.12">
    <property type="protein sequence ID" value="CE27698"/>
    <property type="gene ID" value="WBGene00015905"/>
</dbReference>
<sequence>MDNVLNIKNEEDWKFVLPTFGPAAGITLLVAAVSFSCLGYHFYRKRQAAIEESKRQGAENRQIHENMRREREASMSPQDMPIEMQNF</sequence>
<keyword evidence="2" id="KW-0472">Membrane</keyword>
<dbReference type="UCSC" id="C17E7.12">
    <property type="organism name" value="c. elegans"/>
</dbReference>
<dbReference type="CTD" id="178800"/>
<dbReference type="FunCoup" id="Q965M6">
    <property type="interactions" value="227"/>
</dbReference>
<evidence type="ECO:0000313" key="5">
    <source>
        <dbReference type="WormBase" id="C17E7.12"/>
    </source>
</evidence>
<dbReference type="RefSeq" id="NP_504074.1">
    <property type="nucleotide sequence ID" value="NM_071673.5"/>
</dbReference>
<evidence type="ECO:0000313" key="4">
    <source>
        <dbReference type="Proteomes" id="UP000001940"/>
    </source>
</evidence>
<keyword evidence="4" id="KW-1185">Reference proteome</keyword>
<evidence type="ECO:0000313" key="3">
    <source>
        <dbReference type="EMBL" id="CCD64878.1"/>
    </source>
</evidence>
<protein>
    <submittedName>
        <fullName evidence="3">Uncharacterized protein</fullName>
    </submittedName>
</protein>
<dbReference type="GeneID" id="178800"/>
<keyword evidence="2" id="KW-1133">Transmembrane helix</keyword>
<gene>
    <name evidence="3 5" type="ORF">C17E7.12</name>
    <name evidence="3" type="ORF">CELE_C17E7.12</name>
</gene>
<accession>Q965M6</accession>
<dbReference type="OrthoDB" id="5888827at2759"/>
<dbReference type="Proteomes" id="UP000001940">
    <property type="component" value="Chromosome V"/>
</dbReference>
<organism evidence="3 4">
    <name type="scientific">Caenorhabditis elegans</name>
    <dbReference type="NCBI Taxonomy" id="6239"/>
    <lineage>
        <taxon>Eukaryota</taxon>
        <taxon>Metazoa</taxon>
        <taxon>Ecdysozoa</taxon>
        <taxon>Nematoda</taxon>
        <taxon>Chromadorea</taxon>
        <taxon>Rhabditida</taxon>
        <taxon>Rhabditina</taxon>
        <taxon>Rhabditomorpha</taxon>
        <taxon>Rhabditoidea</taxon>
        <taxon>Rhabditidae</taxon>
        <taxon>Peloderinae</taxon>
        <taxon>Caenorhabditis</taxon>
    </lineage>
</organism>
<dbReference type="EMBL" id="BX284605">
    <property type="protein sequence ID" value="CCD64878.1"/>
    <property type="molecule type" value="Genomic_DNA"/>
</dbReference>
<proteinExistence type="predicted"/>
<dbReference type="AlphaFoldDB" id="Q965M6"/>
<feature type="transmembrane region" description="Helical" evidence="2">
    <location>
        <begin position="20"/>
        <end position="43"/>
    </location>
</feature>
<evidence type="ECO:0000256" key="1">
    <source>
        <dbReference type="SAM" id="MobiDB-lite"/>
    </source>
</evidence>
<dbReference type="InParanoid" id="Q965M6"/>
<feature type="compositionally biased region" description="Basic and acidic residues" evidence="1">
    <location>
        <begin position="53"/>
        <end position="73"/>
    </location>
</feature>
<dbReference type="Bgee" id="WBGene00015905">
    <property type="expression patterns" value="Expressed in embryo and 3 other cell types or tissues"/>
</dbReference>
<dbReference type="PaxDb" id="6239-C17E7.12"/>
<dbReference type="HOGENOM" id="CLU_190921_0_0_1"/>
<name>Q965M6_CAEEL</name>